<proteinExistence type="predicted"/>
<gene>
    <name evidence="2" type="ORF">SAMN05720606_106167</name>
</gene>
<keyword evidence="1" id="KW-0472">Membrane</keyword>
<dbReference type="EMBL" id="FMVM01000006">
    <property type="protein sequence ID" value="SCY57742.1"/>
    <property type="molecule type" value="Genomic_DNA"/>
</dbReference>
<sequence length="67" mass="7614">MNSYSKVSWICQRMLSGELLNKNPTGFFVLMPSFSVALLLRSLILAGDKNAWCSGKKDVWLARFPYL</sequence>
<evidence type="ECO:0000313" key="2">
    <source>
        <dbReference type="EMBL" id="SCY57742.1"/>
    </source>
</evidence>
<name>A0A1G5H1J5_9BACL</name>
<organism evidence="2 3">
    <name type="scientific">Paenibacillus polysaccharolyticus</name>
    <dbReference type="NCBI Taxonomy" id="582692"/>
    <lineage>
        <taxon>Bacteria</taxon>
        <taxon>Bacillati</taxon>
        <taxon>Bacillota</taxon>
        <taxon>Bacilli</taxon>
        <taxon>Bacillales</taxon>
        <taxon>Paenibacillaceae</taxon>
        <taxon>Paenibacillus</taxon>
    </lineage>
</organism>
<evidence type="ECO:0000256" key="1">
    <source>
        <dbReference type="SAM" id="Phobius"/>
    </source>
</evidence>
<keyword evidence="3" id="KW-1185">Reference proteome</keyword>
<dbReference type="STRING" id="582692.SAMN05720606_106167"/>
<keyword evidence="1" id="KW-0812">Transmembrane</keyword>
<feature type="transmembrane region" description="Helical" evidence="1">
    <location>
        <begin position="27"/>
        <end position="47"/>
    </location>
</feature>
<evidence type="ECO:0000313" key="3">
    <source>
        <dbReference type="Proteomes" id="UP000198538"/>
    </source>
</evidence>
<dbReference type="Proteomes" id="UP000198538">
    <property type="component" value="Unassembled WGS sequence"/>
</dbReference>
<reference evidence="3" key="1">
    <citation type="submission" date="2016-10" db="EMBL/GenBank/DDBJ databases">
        <authorList>
            <person name="Varghese N."/>
            <person name="Submissions S."/>
        </authorList>
    </citation>
    <scope>NUCLEOTIDE SEQUENCE [LARGE SCALE GENOMIC DNA]</scope>
    <source>
        <strain evidence="3">BL9</strain>
    </source>
</reference>
<accession>A0A1G5H1J5</accession>
<dbReference type="AlphaFoldDB" id="A0A1G5H1J5"/>
<keyword evidence="1" id="KW-1133">Transmembrane helix</keyword>
<protein>
    <submittedName>
        <fullName evidence="2">Uncharacterized protein</fullName>
    </submittedName>
</protein>